<proteinExistence type="predicted"/>
<dbReference type="AlphaFoldDB" id="A0A378SDM3"/>
<dbReference type="EMBL" id="UGQM01000001">
    <property type="protein sequence ID" value="STZ40942.1"/>
    <property type="molecule type" value="Genomic_DNA"/>
</dbReference>
<evidence type="ECO:0000313" key="2">
    <source>
        <dbReference type="Proteomes" id="UP000254291"/>
    </source>
</evidence>
<dbReference type="Proteomes" id="UP000254291">
    <property type="component" value="Unassembled WGS sequence"/>
</dbReference>
<accession>A0A378SDM3</accession>
<sequence length="76" mass="8004">MFATNTCPSTSTLTASTSPVVNVSNSSAITVCLRDTGEGNATAIGPDYSCGVRSKDVIVDIRVMRHSPPSRFIVSR</sequence>
<gene>
    <name evidence="1" type="ORF">NCTC10742_00142</name>
</gene>
<organism evidence="1 2">
    <name type="scientific">Mycolicibacterium gilvum</name>
    <dbReference type="NCBI Taxonomy" id="1804"/>
    <lineage>
        <taxon>Bacteria</taxon>
        <taxon>Bacillati</taxon>
        <taxon>Actinomycetota</taxon>
        <taxon>Actinomycetes</taxon>
        <taxon>Mycobacteriales</taxon>
        <taxon>Mycobacteriaceae</taxon>
        <taxon>Mycolicibacterium</taxon>
    </lineage>
</organism>
<name>A0A378SDM3_9MYCO</name>
<protein>
    <submittedName>
        <fullName evidence="1">Uncharacterized protein</fullName>
    </submittedName>
</protein>
<evidence type="ECO:0000313" key="1">
    <source>
        <dbReference type="EMBL" id="STZ40942.1"/>
    </source>
</evidence>
<reference evidence="1 2" key="1">
    <citation type="submission" date="2018-06" db="EMBL/GenBank/DDBJ databases">
        <authorList>
            <consortium name="Pathogen Informatics"/>
            <person name="Doyle S."/>
        </authorList>
    </citation>
    <scope>NUCLEOTIDE SEQUENCE [LARGE SCALE GENOMIC DNA]</scope>
    <source>
        <strain evidence="1 2">NCTC10742</strain>
    </source>
</reference>